<keyword evidence="3" id="KW-0521">NADP</keyword>
<comment type="catalytic activity">
    <reaction evidence="7">
        <text>(6S)-NADHX + ATP = ADP + phosphate + NADH + H(+)</text>
        <dbReference type="Rhea" id="RHEA:19017"/>
        <dbReference type="ChEBI" id="CHEBI:15378"/>
        <dbReference type="ChEBI" id="CHEBI:30616"/>
        <dbReference type="ChEBI" id="CHEBI:43474"/>
        <dbReference type="ChEBI" id="CHEBI:57945"/>
        <dbReference type="ChEBI" id="CHEBI:64074"/>
        <dbReference type="ChEBI" id="CHEBI:456216"/>
        <dbReference type="EC" id="4.2.1.93"/>
    </reaction>
</comment>
<evidence type="ECO:0000256" key="8">
    <source>
        <dbReference type="SAM" id="MobiDB-lite"/>
    </source>
</evidence>
<keyword evidence="7" id="KW-0963">Cytoplasm</keyword>
<comment type="function">
    <text evidence="7">Catalyzes the dehydration of the S-form of NAD(P)HX at the expense of ATP, which is converted to ADP. Together with NAD(P)HX epimerase, which catalyzes the epimerization of the S- and R-forms, the enzyme allows the repair of both epimers of NAD(P)HX, a damaged form of NAD(P)H that is a result of enzymatic or heat-dependent hydration.</text>
</comment>
<feature type="binding site" evidence="7">
    <location>
        <position position="113"/>
    </location>
    <ligand>
        <name>(6S)-NADPHX</name>
        <dbReference type="ChEBI" id="CHEBI:64076"/>
    </ligand>
</feature>
<name>A0ABZ1CYY8_9TREE</name>
<protein>
    <recommendedName>
        <fullName evidence="7">ATP-dependent (S)-NAD(P)H-hydrate dehydratase</fullName>
        <ecNumber evidence="7">4.2.1.93</ecNumber>
    </recommendedName>
    <alternativeName>
        <fullName evidence="7">ATP-dependent NAD(P)HX dehydratase</fullName>
    </alternativeName>
</protein>
<accession>A0ABZ1CYY8</accession>
<keyword evidence="5 7" id="KW-0456">Lyase</keyword>
<keyword evidence="1 7" id="KW-0547">Nucleotide-binding</keyword>
<dbReference type="InterPro" id="IPR029056">
    <property type="entry name" value="Ribokinase-like"/>
</dbReference>
<dbReference type="PANTHER" id="PTHR12592:SF0">
    <property type="entry name" value="ATP-DEPENDENT (S)-NAD(P)H-HYDRATE DEHYDRATASE"/>
    <property type="match status" value="1"/>
</dbReference>
<dbReference type="InterPro" id="IPR000631">
    <property type="entry name" value="CARKD"/>
</dbReference>
<keyword evidence="4 7" id="KW-0520">NAD</keyword>
<comment type="similarity">
    <text evidence="7">Belongs to the NnrD/CARKD family.</text>
</comment>
<feature type="binding site" evidence="7">
    <location>
        <begin position="246"/>
        <end position="255"/>
    </location>
    <ligand>
        <name>ATP</name>
        <dbReference type="ChEBI" id="CHEBI:30616"/>
    </ligand>
</feature>
<evidence type="ECO:0000313" key="10">
    <source>
        <dbReference type="EMBL" id="WRT66539.1"/>
    </source>
</evidence>
<organism evidence="10 11">
    <name type="scientific">Kwoniella shivajii</name>
    <dbReference type="NCBI Taxonomy" id="564305"/>
    <lineage>
        <taxon>Eukaryota</taxon>
        <taxon>Fungi</taxon>
        <taxon>Dikarya</taxon>
        <taxon>Basidiomycota</taxon>
        <taxon>Agaricomycotina</taxon>
        <taxon>Tremellomycetes</taxon>
        <taxon>Tremellales</taxon>
        <taxon>Cryptococcaceae</taxon>
        <taxon>Kwoniella</taxon>
    </lineage>
</organism>
<dbReference type="Pfam" id="PF01256">
    <property type="entry name" value="Carb_kinase"/>
    <property type="match status" value="1"/>
</dbReference>
<feature type="binding site" evidence="7">
    <location>
        <begin position="208"/>
        <end position="212"/>
    </location>
    <ligand>
        <name>ATP</name>
        <dbReference type="ChEBI" id="CHEBI:30616"/>
    </ligand>
</feature>
<keyword evidence="7" id="KW-0597">Phosphoprotein</keyword>
<feature type="binding site" evidence="7">
    <location>
        <position position="256"/>
    </location>
    <ligand>
        <name>(6S)-NADPHX</name>
        <dbReference type="ChEBI" id="CHEBI:64076"/>
    </ligand>
</feature>
<dbReference type="Gene3D" id="3.40.1190.20">
    <property type="match status" value="1"/>
</dbReference>
<dbReference type="NCBIfam" id="TIGR00196">
    <property type="entry name" value="yjeF_cterm"/>
    <property type="match status" value="1"/>
</dbReference>
<dbReference type="SUPFAM" id="SSF53613">
    <property type="entry name" value="Ribokinase-like"/>
    <property type="match status" value="1"/>
</dbReference>
<keyword evidence="2 7" id="KW-0067">ATP-binding</keyword>
<feature type="binding site" evidence="7">
    <location>
        <begin position="170"/>
        <end position="176"/>
    </location>
    <ligand>
        <name>(6S)-NADPHX</name>
        <dbReference type="ChEBI" id="CHEBI:64076"/>
    </ligand>
</feature>
<evidence type="ECO:0000256" key="5">
    <source>
        <dbReference type="ARBA" id="ARBA00023239"/>
    </source>
</evidence>
<dbReference type="PANTHER" id="PTHR12592">
    <property type="entry name" value="ATP-DEPENDENT (S)-NAD(P)H-HYDRATE DEHYDRATASE FAMILY MEMBER"/>
    <property type="match status" value="1"/>
</dbReference>
<sequence length="350" mass="37344">MVSKQHAHLLSLVRSMIPPLSPKLHKGQAGRIGVLGGSGDYSGAPYFSSMGAMRFGADLAHVICEPGAGAVIKTYSPDLIVHGVLDPSKSMDQIREELKGIMARLHVLVVGPGLGRSEHMQNCAKVAFEIAKENEQMGVVVDADGLWLVQNEPQVVKDWPGVPRIILTPNVMEFKRLCDKMQIDPSSSPETLCPKLASALGNVTIIQKGSTDIISNGLEIPHSLRVEGSDEKQGGQGDILENDSEGGLKRVGGQGDILSGSTGVLMAWGTEWVNGTYEHVGHPPPKDKGIATNIPLLAAYGASTFNRLVSKRGFEKKGRSMVTGDLVDLVGPVYDELFGQPGEQEGKGKL</sequence>
<dbReference type="EC" id="4.2.1.93" evidence="7"/>
<dbReference type="Proteomes" id="UP001329825">
    <property type="component" value="Chromosome 4"/>
</dbReference>
<comment type="catalytic activity">
    <reaction evidence="6 7">
        <text>(6S)-NADPHX + ATP = ADP + phosphate + NADPH + H(+)</text>
        <dbReference type="Rhea" id="RHEA:32231"/>
        <dbReference type="ChEBI" id="CHEBI:15378"/>
        <dbReference type="ChEBI" id="CHEBI:30616"/>
        <dbReference type="ChEBI" id="CHEBI:43474"/>
        <dbReference type="ChEBI" id="CHEBI:57783"/>
        <dbReference type="ChEBI" id="CHEBI:64076"/>
        <dbReference type="ChEBI" id="CHEBI:456216"/>
        <dbReference type="EC" id="4.2.1.93"/>
    </reaction>
</comment>
<proteinExistence type="inferred from homology"/>
<feature type="region of interest" description="Disordered" evidence="8">
    <location>
        <begin position="225"/>
        <end position="246"/>
    </location>
</feature>
<dbReference type="CDD" id="cd01171">
    <property type="entry name" value="YXKO-related"/>
    <property type="match status" value="1"/>
</dbReference>
<keyword evidence="11" id="KW-1185">Reference proteome</keyword>
<comment type="subcellular location">
    <subcellularLocation>
        <location evidence="7">Cytoplasm</location>
    </subcellularLocation>
</comment>
<evidence type="ECO:0000313" key="11">
    <source>
        <dbReference type="Proteomes" id="UP001329825"/>
    </source>
</evidence>
<evidence type="ECO:0000256" key="1">
    <source>
        <dbReference type="ARBA" id="ARBA00022741"/>
    </source>
</evidence>
<gene>
    <name evidence="10" type="ORF">IL334_003498</name>
</gene>
<evidence type="ECO:0000256" key="3">
    <source>
        <dbReference type="ARBA" id="ARBA00022857"/>
    </source>
</evidence>
<evidence type="ECO:0000256" key="4">
    <source>
        <dbReference type="ARBA" id="ARBA00023027"/>
    </source>
</evidence>
<dbReference type="EMBL" id="CP141884">
    <property type="protein sequence ID" value="WRT66539.1"/>
    <property type="molecule type" value="Genomic_DNA"/>
</dbReference>
<comment type="cofactor">
    <cofactor evidence="7">
        <name>Mg(2+)</name>
        <dbReference type="ChEBI" id="CHEBI:18420"/>
    </cofactor>
</comment>
<dbReference type="RefSeq" id="XP_062791279.1">
    <property type="nucleotide sequence ID" value="XM_062935228.1"/>
</dbReference>
<evidence type="ECO:0000259" key="9">
    <source>
        <dbReference type="PROSITE" id="PS51383"/>
    </source>
</evidence>
<evidence type="ECO:0000256" key="7">
    <source>
        <dbReference type="HAMAP-Rule" id="MF_03157"/>
    </source>
</evidence>
<evidence type="ECO:0000256" key="6">
    <source>
        <dbReference type="ARBA" id="ARBA00047472"/>
    </source>
</evidence>
<dbReference type="HAMAP" id="MF_01965">
    <property type="entry name" value="NADHX_dehydratase"/>
    <property type="match status" value="1"/>
</dbReference>
<dbReference type="GeneID" id="87955629"/>
<feature type="domain" description="YjeF C-terminal" evidence="9">
    <location>
        <begin position="9"/>
        <end position="337"/>
    </location>
</feature>
<dbReference type="PROSITE" id="PS51383">
    <property type="entry name" value="YJEF_C_3"/>
    <property type="match status" value="1"/>
</dbReference>
<evidence type="ECO:0000256" key="2">
    <source>
        <dbReference type="ARBA" id="ARBA00022840"/>
    </source>
</evidence>
<reference evidence="10 11" key="1">
    <citation type="submission" date="2024-01" db="EMBL/GenBank/DDBJ databases">
        <title>Comparative genomics of Cryptococcus and Kwoniella reveals pathogenesis evolution and contrasting modes of karyotype evolution via chromosome fusion or intercentromeric recombination.</title>
        <authorList>
            <person name="Coelho M.A."/>
            <person name="David-Palma M."/>
            <person name="Shea T."/>
            <person name="Bowers K."/>
            <person name="McGinley-Smith S."/>
            <person name="Mohammad A.W."/>
            <person name="Gnirke A."/>
            <person name="Yurkov A.M."/>
            <person name="Nowrousian M."/>
            <person name="Sun S."/>
            <person name="Cuomo C.A."/>
            <person name="Heitman J."/>
        </authorList>
    </citation>
    <scope>NUCLEOTIDE SEQUENCE [LARGE SCALE GENOMIC DNA]</scope>
    <source>
        <strain evidence="10">CBS 11374</strain>
    </source>
</reference>